<name>A0A143HD61_9BACL</name>
<dbReference type="InterPro" id="IPR002109">
    <property type="entry name" value="Glutaredoxin"/>
</dbReference>
<dbReference type="InterPro" id="IPR036249">
    <property type="entry name" value="Thioredoxin-like_sf"/>
</dbReference>
<dbReference type="SUPFAM" id="SSF52833">
    <property type="entry name" value="Thioredoxin-like"/>
    <property type="match status" value="1"/>
</dbReference>
<dbReference type="EMBL" id="CP014806">
    <property type="protein sequence ID" value="AMW99632.1"/>
    <property type="molecule type" value="Genomic_DNA"/>
</dbReference>
<evidence type="ECO:0000313" key="2">
    <source>
        <dbReference type="EMBL" id="AMW99632.1"/>
    </source>
</evidence>
<dbReference type="KEGG" id="rst:ATY39_09255"/>
<organism evidence="2 3">
    <name type="scientific">Rummeliibacillus stabekisii</name>
    <dbReference type="NCBI Taxonomy" id="241244"/>
    <lineage>
        <taxon>Bacteria</taxon>
        <taxon>Bacillati</taxon>
        <taxon>Bacillota</taxon>
        <taxon>Bacilli</taxon>
        <taxon>Bacillales</taxon>
        <taxon>Caryophanaceae</taxon>
        <taxon>Rummeliibacillus</taxon>
    </lineage>
</organism>
<dbReference type="Proteomes" id="UP000076021">
    <property type="component" value="Chromosome"/>
</dbReference>
<gene>
    <name evidence="2" type="ORF">ATY39_09255</name>
</gene>
<dbReference type="Gene3D" id="3.40.30.10">
    <property type="entry name" value="Glutaredoxin"/>
    <property type="match status" value="1"/>
</dbReference>
<proteinExistence type="predicted"/>
<dbReference type="STRING" id="241244.ATY39_09255"/>
<accession>A0A143HD61</accession>
<dbReference type="CDD" id="cd02976">
    <property type="entry name" value="NrdH"/>
    <property type="match status" value="1"/>
</dbReference>
<dbReference type="PANTHER" id="PTHR34386">
    <property type="entry name" value="GLUTAREDOXIN"/>
    <property type="match status" value="1"/>
</dbReference>
<dbReference type="GO" id="GO:0009055">
    <property type="term" value="F:electron transfer activity"/>
    <property type="evidence" value="ECO:0007669"/>
    <property type="project" value="TreeGrafter"/>
</dbReference>
<dbReference type="OrthoDB" id="9795531at2"/>
<dbReference type="Pfam" id="PF00462">
    <property type="entry name" value="Glutaredoxin"/>
    <property type="match status" value="1"/>
</dbReference>
<dbReference type="RefSeq" id="WP_066788947.1">
    <property type="nucleotide sequence ID" value="NZ_JAMAVX010000002.1"/>
</dbReference>
<dbReference type="PROSITE" id="PS51354">
    <property type="entry name" value="GLUTAREDOXIN_2"/>
    <property type="match status" value="1"/>
</dbReference>
<dbReference type="AlphaFoldDB" id="A0A143HD61"/>
<protein>
    <submittedName>
        <fullName evidence="2">NrdH-redoxin</fullName>
    </submittedName>
</protein>
<evidence type="ECO:0000313" key="3">
    <source>
        <dbReference type="Proteomes" id="UP000076021"/>
    </source>
</evidence>
<sequence length="83" mass="9477">MKLDITIYSTSNCGYCELMKSFLQDQNLPYKEVHIGNDPDVAQFLMQKTGRLGAPQTSINGEWVLGYDPNTASRIINRFKRFS</sequence>
<reference evidence="2 3" key="1">
    <citation type="journal article" date="2016" name="Genome Announc.">
        <title>Whole-Genome Sequence of Rummeliibacillus stabekisii Strain PP9 Isolated from Antarctic Soil.</title>
        <authorList>
            <person name="da Mota F.F."/>
            <person name="Vollu R.E."/>
            <person name="Jurelevicius D."/>
            <person name="Seldin L."/>
        </authorList>
    </citation>
    <scope>NUCLEOTIDE SEQUENCE [LARGE SCALE GENOMIC DNA]</scope>
    <source>
        <strain evidence="2 3">PP9</strain>
    </source>
</reference>
<feature type="domain" description="Glutaredoxin" evidence="1">
    <location>
        <begin position="5"/>
        <end position="64"/>
    </location>
</feature>
<reference evidence="3" key="2">
    <citation type="submission" date="2016-03" db="EMBL/GenBank/DDBJ databases">
        <authorList>
            <person name="Seldin L."/>
        </authorList>
    </citation>
    <scope>NUCLEOTIDE SEQUENCE [LARGE SCALE GENOMIC DNA]</scope>
    <source>
        <strain evidence="3">PP9</strain>
    </source>
</reference>
<dbReference type="InterPro" id="IPR051548">
    <property type="entry name" value="Grx-like_ET"/>
</dbReference>
<dbReference type="GO" id="GO:0045454">
    <property type="term" value="P:cell redox homeostasis"/>
    <property type="evidence" value="ECO:0007669"/>
    <property type="project" value="TreeGrafter"/>
</dbReference>
<dbReference type="PANTHER" id="PTHR34386:SF1">
    <property type="entry name" value="GLUTAREDOXIN-LIKE PROTEIN NRDH"/>
    <property type="match status" value="1"/>
</dbReference>
<evidence type="ECO:0000259" key="1">
    <source>
        <dbReference type="Pfam" id="PF00462"/>
    </source>
</evidence>
<keyword evidence="3" id="KW-1185">Reference proteome</keyword>